<comment type="subcellular location">
    <subcellularLocation>
        <location evidence="1">Nucleus</location>
    </subcellularLocation>
</comment>
<proteinExistence type="inferred from homology"/>
<evidence type="ECO:0000256" key="2">
    <source>
        <dbReference type="ARBA" id="ARBA00007002"/>
    </source>
</evidence>
<dbReference type="GO" id="GO:0005634">
    <property type="term" value="C:nucleus"/>
    <property type="evidence" value="ECO:0007669"/>
    <property type="project" value="UniProtKB-SubCell"/>
</dbReference>
<keyword evidence="3" id="KW-0539">Nucleus</keyword>
<dbReference type="EMBL" id="CP016250">
    <property type="protein sequence ID" value="ANQ09922.1"/>
    <property type="molecule type" value="Genomic_DNA"/>
</dbReference>
<dbReference type="FunFam" id="1.10.287.660:FF:000001">
    <property type="entry name" value="pre-mRNA-splicing factor ISY1 homolog"/>
    <property type="match status" value="1"/>
</dbReference>
<keyword evidence="5" id="KW-1185">Reference proteome</keyword>
<accession>A0A1B1E4G6</accession>
<evidence type="ECO:0000313" key="5">
    <source>
        <dbReference type="Proteomes" id="UP000092716"/>
    </source>
</evidence>
<dbReference type="OrthoDB" id="1739576at2759"/>
<evidence type="ECO:0000313" key="4">
    <source>
        <dbReference type="EMBL" id="ANQ09922.1"/>
    </source>
</evidence>
<sequence>MARNVEKGRSMLNQWLKAKELSEQKSFFKIPKRVNEVEDLETAVSRRHIIKEICNKIKEIQNYSLSDQHIRELNDQINKLISIKNKWEIRIIELGGPDYQTESNTLINAHCKFARSELKGNNNYKYFGAAKNLKGVKELLLKESDDRKKFILKKKKENRFFDKYVNIHYFGYCDDQNEMLLKEELKMQDRLEKNDLKTLKRMRSLKNYN</sequence>
<dbReference type="VEuPathDB" id="PlasmoDB:PCOAH_00043870"/>
<evidence type="ECO:0008006" key="6">
    <source>
        <dbReference type="Google" id="ProtNLM"/>
    </source>
</evidence>
<dbReference type="Pfam" id="PF06246">
    <property type="entry name" value="Isy1"/>
    <property type="match status" value="1"/>
</dbReference>
<dbReference type="AlphaFoldDB" id="A0A1B1E4G6"/>
<dbReference type="GO" id="GO:0000350">
    <property type="term" value="P:generation of catalytic spliceosome for second transesterification step"/>
    <property type="evidence" value="ECO:0007669"/>
    <property type="project" value="InterPro"/>
</dbReference>
<dbReference type="Proteomes" id="UP000092716">
    <property type="component" value="Chromosome 12"/>
</dbReference>
<evidence type="ECO:0000256" key="1">
    <source>
        <dbReference type="ARBA" id="ARBA00004123"/>
    </source>
</evidence>
<evidence type="ECO:0000256" key="3">
    <source>
        <dbReference type="ARBA" id="ARBA00023242"/>
    </source>
</evidence>
<name>A0A1B1E4G6_9APIC</name>
<dbReference type="InterPro" id="IPR037200">
    <property type="entry name" value="Isy1_sf"/>
</dbReference>
<dbReference type="RefSeq" id="XP_019916617.1">
    <property type="nucleotide sequence ID" value="XM_020061171.1"/>
</dbReference>
<dbReference type="SUPFAM" id="SSF140102">
    <property type="entry name" value="ISY1 domain-like"/>
    <property type="match status" value="1"/>
</dbReference>
<comment type="similarity">
    <text evidence="2">Belongs to the ISY1 family.</text>
</comment>
<dbReference type="PANTHER" id="PTHR13021">
    <property type="entry name" value="PRE-MRNA-SPLICING FACTOR ISY1"/>
    <property type="match status" value="1"/>
</dbReference>
<reference evidence="5" key="1">
    <citation type="submission" date="2016-06" db="EMBL/GenBank/DDBJ databases">
        <title>First high quality genome sequence of Plasmodium coatneyi using continuous long reads from single molecule, real-time sequencing.</title>
        <authorList>
            <person name="Chien J.-T."/>
            <person name="Pakala S.B."/>
            <person name="Geraldo J.A."/>
            <person name="Lapp S.A."/>
            <person name="Barnwell J.W."/>
            <person name="Kissinger J.C."/>
            <person name="Galinski M.R."/>
            <person name="Humphrey J.C."/>
        </authorList>
    </citation>
    <scope>NUCLEOTIDE SEQUENCE [LARGE SCALE GENOMIC DNA]</scope>
    <source>
        <strain evidence="5">Hackeri</strain>
    </source>
</reference>
<dbReference type="Gene3D" id="1.10.287.660">
    <property type="entry name" value="Helix hairpin bin"/>
    <property type="match status" value="1"/>
</dbReference>
<dbReference type="KEGG" id="pcot:PCOAH_00043870"/>
<dbReference type="GeneID" id="30911118"/>
<dbReference type="InterPro" id="IPR029012">
    <property type="entry name" value="Helix_hairpin_bin_sf"/>
</dbReference>
<gene>
    <name evidence="4" type="ORF">PCOAH_00043870</name>
</gene>
<dbReference type="InterPro" id="IPR009360">
    <property type="entry name" value="Isy1"/>
</dbReference>
<organism evidence="4 5">
    <name type="scientific">Plasmodium coatneyi</name>
    <dbReference type="NCBI Taxonomy" id="208452"/>
    <lineage>
        <taxon>Eukaryota</taxon>
        <taxon>Sar</taxon>
        <taxon>Alveolata</taxon>
        <taxon>Apicomplexa</taxon>
        <taxon>Aconoidasida</taxon>
        <taxon>Haemosporida</taxon>
        <taxon>Plasmodiidae</taxon>
        <taxon>Plasmodium</taxon>
    </lineage>
</organism>
<protein>
    <recommendedName>
        <fullName evidence="6">Isy1-like splicing domain containing protein</fullName>
    </recommendedName>
</protein>